<accession>A0A4D7AXI7</accession>
<dbReference type="CDD" id="cd00093">
    <property type="entry name" value="HTH_XRE"/>
    <property type="match status" value="1"/>
</dbReference>
<dbReference type="RefSeq" id="WP_025544623.1">
    <property type="nucleotide sequence ID" value="NZ_CP034413.3"/>
</dbReference>
<sequence>MKDEYSQIIVKRILELCRQRDFTIYQLSAMSGISYSTLDNLINHKTFNPKIKTLHKIASAFSLTLSEFFDYPELEEFSFEDTHSD</sequence>
<gene>
    <name evidence="2" type="ORF">EIO64_16590</name>
</gene>
<dbReference type="KEGG" id="obj:EIO64_16590"/>
<dbReference type="SMART" id="SM00530">
    <property type="entry name" value="HTH_XRE"/>
    <property type="match status" value="1"/>
</dbReference>
<dbReference type="GeneID" id="89522479"/>
<dbReference type="Proteomes" id="UP000298642">
    <property type="component" value="Chromosome"/>
</dbReference>
<dbReference type="AlphaFoldDB" id="A0A4D7AXI7"/>
<evidence type="ECO:0000313" key="2">
    <source>
        <dbReference type="EMBL" id="QCI60620.1"/>
    </source>
</evidence>
<evidence type="ECO:0000259" key="1">
    <source>
        <dbReference type="PROSITE" id="PS50943"/>
    </source>
</evidence>
<reference evidence="3" key="1">
    <citation type="submission" date="2018-12" db="EMBL/GenBank/DDBJ databases">
        <title>Dusodibacter welbiota gen. nov., sp. nov., isolated from human faeces and emended description of the Oscillibacter genus.</title>
        <authorList>
            <person name="Le Roy T."/>
            <person name="Van der Smissen P."/>
            <person name="Delzenne N."/>
            <person name="Muccioli G."/>
            <person name="Collet J.F."/>
            <person name="Cani P.D."/>
        </authorList>
    </citation>
    <scope>NUCLEOTIDE SEQUENCE [LARGE SCALE GENOMIC DNA]</scope>
    <source>
        <strain evidence="3">J115</strain>
    </source>
</reference>
<protein>
    <submittedName>
        <fullName evidence="2">Helix-turn-helix transcriptional regulator</fullName>
    </submittedName>
</protein>
<name>A0A4D7AXI7_9FIRM</name>
<dbReference type="InterPro" id="IPR001387">
    <property type="entry name" value="Cro/C1-type_HTH"/>
</dbReference>
<proteinExistence type="predicted"/>
<dbReference type="Gene3D" id="1.10.260.40">
    <property type="entry name" value="lambda repressor-like DNA-binding domains"/>
    <property type="match status" value="1"/>
</dbReference>
<keyword evidence="3" id="KW-1185">Reference proteome</keyword>
<dbReference type="PROSITE" id="PS50943">
    <property type="entry name" value="HTH_CROC1"/>
    <property type="match status" value="1"/>
</dbReference>
<dbReference type="InterPro" id="IPR010982">
    <property type="entry name" value="Lambda_DNA-bd_dom_sf"/>
</dbReference>
<feature type="domain" description="HTH cro/C1-type" evidence="1">
    <location>
        <begin position="13"/>
        <end position="68"/>
    </location>
</feature>
<evidence type="ECO:0000313" key="3">
    <source>
        <dbReference type="Proteomes" id="UP000298642"/>
    </source>
</evidence>
<organism evidence="2 3">
    <name type="scientific">Dysosmobacter welbionis</name>
    <dbReference type="NCBI Taxonomy" id="2093857"/>
    <lineage>
        <taxon>Bacteria</taxon>
        <taxon>Bacillati</taxon>
        <taxon>Bacillota</taxon>
        <taxon>Clostridia</taxon>
        <taxon>Eubacteriales</taxon>
        <taxon>Oscillospiraceae</taxon>
        <taxon>Dysosmobacter</taxon>
    </lineage>
</organism>
<dbReference type="GO" id="GO:0003677">
    <property type="term" value="F:DNA binding"/>
    <property type="evidence" value="ECO:0007669"/>
    <property type="project" value="InterPro"/>
</dbReference>
<dbReference type="SUPFAM" id="SSF47413">
    <property type="entry name" value="lambda repressor-like DNA-binding domains"/>
    <property type="match status" value="1"/>
</dbReference>
<dbReference type="Pfam" id="PF13443">
    <property type="entry name" value="HTH_26"/>
    <property type="match status" value="1"/>
</dbReference>
<dbReference type="EMBL" id="CP034413">
    <property type="protein sequence ID" value="QCI60620.1"/>
    <property type="molecule type" value="Genomic_DNA"/>
</dbReference>